<dbReference type="Proteomes" id="UP000790833">
    <property type="component" value="Unassembled WGS sequence"/>
</dbReference>
<dbReference type="GeneID" id="66116163"/>
<evidence type="ECO:0000256" key="4">
    <source>
        <dbReference type="ARBA" id="ARBA00023002"/>
    </source>
</evidence>
<dbReference type="InterPro" id="IPR020946">
    <property type="entry name" value="Flavin_mOase-like"/>
</dbReference>
<keyword evidence="4" id="KW-0560">Oxidoreductase</keyword>
<dbReference type="GO" id="GO:0050661">
    <property type="term" value="F:NADP binding"/>
    <property type="evidence" value="ECO:0007669"/>
    <property type="project" value="InterPro"/>
</dbReference>
<reference evidence="5" key="1">
    <citation type="submission" date="2021-03" db="EMBL/GenBank/DDBJ databases">
        <authorList>
            <person name="Palmer J.M."/>
        </authorList>
    </citation>
    <scope>NUCLEOTIDE SEQUENCE</scope>
    <source>
        <strain evidence="5">ARV_011</strain>
    </source>
</reference>
<dbReference type="GO" id="GO:0050660">
    <property type="term" value="F:flavin adenine dinucleotide binding"/>
    <property type="evidence" value="ECO:0007669"/>
    <property type="project" value="InterPro"/>
</dbReference>
<comment type="caution">
    <text evidence="5">The sequence shown here is derived from an EMBL/GenBank/DDBJ whole genome shotgun (WGS) entry which is preliminary data.</text>
</comment>
<protein>
    <submittedName>
        <fullName evidence="5">Uncharacterized protein</fullName>
    </submittedName>
</protein>
<comment type="similarity">
    <text evidence="1">Belongs to the FAD-binding monooxygenase family.</text>
</comment>
<accession>A0A9P7V5N5</accession>
<dbReference type="OrthoDB" id="74360at2759"/>
<keyword evidence="3" id="KW-0274">FAD</keyword>
<name>A0A9P7V5N5_9ASCO</name>
<evidence type="ECO:0000256" key="1">
    <source>
        <dbReference type="ARBA" id="ARBA00010139"/>
    </source>
</evidence>
<sequence length="540" mass="60499">MSTVTSTKESLLHPEKFRIKHQDAVRVLGDNGDSFPVDESKETLETHSKVAIVGGGFGGVATALGLLKRAKESDFCIFEKHDQLGGTWYANTYPGCLSDIPAIWYSFSDELNTNWSCSQPPQAEMEEYILTVVKKHGIDKKATLKTAITSFEWDEKTSLWTLYGVNVESGQRIKHTASLVVAARGILVIPNHLKVPGLDTYDGVYMHSALWDYDVSFEGKDVLVIGNGCSATQVVPSLLTNFKPKSITQLVSTKQWVMPEITKALHRLYSIIGATWLGSIFCRALISTVAEMRYPMYAGNGWISKLVRYLNEKTALNYMKSTCPPEYLHHILPDYRIGCKRLIFDRGYLQSLHDKRMSLTGSRVKLIDGKMVTFQDGLRAKFDIIVACTGYDVSKPFFMDTVIGENGTKLNELWDKEGIAAYETFMIKSFPNFYLVGGPNSATGHSSVVLAIENGVNFFLKTAGSVISGKDKYVAVKSEAYDRWDKECQEKLSNAVYGSQFGGCASWYTDNGRNHTMYPDSQLRMWYRSSHPNYSDLELK</sequence>
<dbReference type="PANTHER" id="PTHR42877:SF5">
    <property type="entry name" value="L-ORNITHINE N(5)-MONOOXYGENASE-RELATED"/>
    <property type="match status" value="1"/>
</dbReference>
<dbReference type="AlphaFoldDB" id="A0A9P7V5N5"/>
<keyword evidence="2" id="KW-0285">Flavoprotein</keyword>
<dbReference type="Gene3D" id="3.50.50.60">
    <property type="entry name" value="FAD/NAD(P)-binding domain"/>
    <property type="match status" value="2"/>
</dbReference>
<keyword evidence="6" id="KW-1185">Reference proteome</keyword>
<gene>
    <name evidence="5" type="ORF">KQ657_002789</name>
</gene>
<dbReference type="EMBL" id="JAHMUF010000023">
    <property type="protein sequence ID" value="KAG7191823.1"/>
    <property type="molecule type" value="Genomic_DNA"/>
</dbReference>
<proteinExistence type="inferred from homology"/>
<dbReference type="RefSeq" id="XP_043047375.1">
    <property type="nucleotide sequence ID" value="XM_043193538.1"/>
</dbReference>
<dbReference type="InterPro" id="IPR051209">
    <property type="entry name" value="FAD-bind_Monooxygenase_sf"/>
</dbReference>
<dbReference type="PANTHER" id="PTHR42877">
    <property type="entry name" value="L-ORNITHINE N(5)-MONOOXYGENASE-RELATED"/>
    <property type="match status" value="1"/>
</dbReference>
<dbReference type="SUPFAM" id="SSF51905">
    <property type="entry name" value="FAD/NAD(P)-binding domain"/>
    <property type="match status" value="2"/>
</dbReference>
<evidence type="ECO:0000256" key="2">
    <source>
        <dbReference type="ARBA" id="ARBA00022630"/>
    </source>
</evidence>
<dbReference type="Pfam" id="PF00743">
    <property type="entry name" value="FMO-like"/>
    <property type="match status" value="1"/>
</dbReference>
<dbReference type="GO" id="GO:0004499">
    <property type="term" value="F:N,N-dimethylaniline monooxygenase activity"/>
    <property type="evidence" value="ECO:0007669"/>
    <property type="project" value="InterPro"/>
</dbReference>
<evidence type="ECO:0000256" key="3">
    <source>
        <dbReference type="ARBA" id="ARBA00022827"/>
    </source>
</evidence>
<organism evidence="5 6">
    <name type="scientific">Scheffersomyces spartinae</name>
    <dbReference type="NCBI Taxonomy" id="45513"/>
    <lineage>
        <taxon>Eukaryota</taxon>
        <taxon>Fungi</taxon>
        <taxon>Dikarya</taxon>
        <taxon>Ascomycota</taxon>
        <taxon>Saccharomycotina</taxon>
        <taxon>Pichiomycetes</taxon>
        <taxon>Debaryomycetaceae</taxon>
        <taxon>Scheffersomyces</taxon>
    </lineage>
</organism>
<dbReference type="InterPro" id="IPR036188">
    <property type="entry name" value="FAD/NAD-bd_sf"/>
</dbReference>
<evidence type="ECO:0000313" key="6">
    <source>
        <dbReference type="Proteomes" id="UP000790833"/>
    </source>
</evidence>
<evidence type="ECO:0000313" key="5">
    <source>
        <dbReference type="EMBL" id="KAG7191823.1"/>
    </source>
</evidence>